<name>A0A9Q0RI30_ANAIG</name>
<dbReference type="Proteomes" id="UP001149090">
    <property type="component" value="Unassembled WGS sequence"/>
</dbReference>
<keyword evidence="2" id="KW-0687">Ribonucleoprotein</keyword>
<accession>A0A9Q0RI30</accession>
<feature type="region of interest" description="Disordered" evidence="1">
    <location>
        <begin position="45"/>
        <end position="156"/>
    </location>
</feature>
<reference evidence="2" key="1">
    <citation type="submission" date="2022-10" db="EMBL/GenBank/DDBJ databases">
        <title>Novel sulphate-reducing endosymbionts in the free-living metamonad Anaeramoeba.</title>
        <authorList>
            <person name="Jerlstrom-Hultqvist J."/>
            <person name="Cepicka I."/>
            <person name="Gallot-Lavallee L."/>
            <person name="Salas-Leiva D."/>
            <person name="Curtis B.A."/>
            <person name="Zahonova K."/>
            <person name="Pipaliya S."/>
            <person name="Dacks J."/>
            <person name="Roger A.J."/>
        </authorList>
    </citation>
    <scope>NUCLEOTIDE SEQUENCE</scope>
    <source>
        <strain evidence="2">BMAN</strain>
    </source>
</reference>
<feature type="compositionally biased region" description="Basic and acidic residues" evidence="1">
    <location>
        <begin position="49"/>
        <end position="70"/>
    </location>
</feature>
<dbReference type="AlphaFoldDB" id="A0A9Q0RI30"/>
<feature type="compositionally biased region" description="Polar residues" evidence="1">
    <location>
        <begin position="144"/>
        <end position="156"/>
    </location>
</feature>
<protein>
    <submittedName>
        <fullName evidence="2">Ribosomal protein S10</fullName>
    </submittedName>
</protein>
<sequence length="156" mass="18273">MLKKNSYGNGISGKTLTEDGVTYLREFLHLPEDVIPESYKPKLKTQQDALRRYQDGRKRFSRDGRTDTRRTFGNRRPRDGAQGNEYRPRGFFNRNQTGEKRTFGDRPRFSRTGGFGGDRNFQRRQDGDTQNRKHVWNIRKTDENQANQAPTESNNN</sequence>
<feature type="compositionally biased region" description="Basic and acidic residues" evidence="1">
    <location>
        <begin position="120"/>
        <end position="131"/>
    </location>
</feature>
<proteinExistence type="predicted"/>
<evidence type="ECO:0000256" key="1">
    <source>
        <dbReference type="SAM" id="MobiDB-lite"/>
    </source>
</evidence>
<dbReference type="EMBL" id="JAPDFW010000001">
    <property type="protein sequence ID" value="KAJ5080769.1"/>
    <property type="molecule type" value="Genomic_DNA"/>
</dbReference>
<organism evidence="2 3">
    <name type="scientific">Anaeramoeba ignava</name>
    <name type="common">Anaerobic marine amoeba</name>
    <dbReference type="NCBI Taxonomy" id="1746090"/>
    <lineage>
        <taxon>Eukaryota</taxon>
        <taxon>Metamonada</taxon>
        <taxon>Anaeramoebidae</taxon>
        <taxon>Anaeramoeba</taxon>
    </lineage>
</organism>
<comment type="caution">
    <text evidence="2">The sequence shown here is derived from an EMBL/GenBank/DDBJ whole genome shotgun (WGS) entry which is preliminary data.</text>
</comment>
<dbReference type="InterPro" id="IPR036388">
    <property type="entry name" value="WH-like_DNA-bd_sf"/>
</dbReference>
<evidence type="ECO:0000313" key="2">
    <source>
        <dbReference type="EMBL" id="KAJ5080769.1"/>
    </source>
</evidence>
<dbReference type="Gene3D" id="1.10.10.10">
    <property type="entry name" value="Winged helix-like DNA-binding domain superfamily/Winged helix DNA-binding domain"/>
    <property type="match status" value="1"/>
</dbReference>
<dbReference type="GO" id="GO:0005840">
    <property type="term" value="C:ribosome"/>
    <property type="evidence" value="ECO:0007669"/>
    <property type="project" value="UniProtKB-KW"/>
</dbReference>
<dbReference type="OrthoDB" id="5211809at2759"/>
<feature type="compositionally biased region" description="Basic and acidic residues" evidence="1">
    <location>
        <begin position="97"/>
        <end position="108"/>
    </location>
</feature>
<gene>
    <name evidence="2" type="ORF">M0811_13747</name>
</gene>
<keyword evidence="3" id="KW-1185">Reference proteome</keyword>
<evidence type="ECO:0000313" key="3">
    <source>
        <dbReference type="Proteomes" id="UP001149090"/>
    </source>
</evidence>
<keyword evidence="2" id="KW-0689">Ribosomal protein</keyword>